<dbReference type="PANTHER" id="PTHR43217">
    <property type="entry name" value="SUCCINATE SEMIALDEHYDE DEHYDROGENASE [NAD(P)+] SAD"/>
    <property type="match status" value="1"/>
</dbReference>
<organism evidence="5 6">
    <name type="scientific">Alloyangia pacifica</name>
    <dbReference type="NCBI Taxonomy" id="311180"/>
    <lineage>
        <taxon>Bacteria</taxon>
        <taxon>Pseudomonadati</taxon>
        <taxon>Pseudomonadota</taxon>
        <taxon>Alphaproteobacteria</taxon>
        <taxon>Rhodobacterales</taxon>
        <taxon>Roseobacteraceae</taxon>
        <taxon>Alloyangia</taxon>
    </lineage>
</organism>
<dbReference type="InterPro" id="IPR016162">
    <property type="entry name" value="Ald_DH_N"/>
</dbReference>
<dbReference type="GO" id="GO:0004777">
    <property type="term" value="F:succinate-semialdehyde dehydrogenase (NAD+) activity"/>
    <property type="evidence" value="ECO:0007669"/>
    <property type="project" value="TreeGrafter"/>
</dbReference>
<dbReference type="EMBL" id="FOZW01000005">
    <property type="protein sequence ID" value="SFS81910.1"/>
    <property type="molecule type" value="Genomic_DNA"/>
</dbReference>
<protein>
    <submittedName>
        <fullName evidence="5">Succinate-semialdehyde dehydrogenase / glutarate-semialdehyde dehydrogenase</fullName>
    </submittedName>
</protein>
<dbReference type="Proteomes" id="UP000199392">
    <property type="component" value="Unassembled WGS sequence"/>
</dbReference>
<keyword evidence="6" id="KW-1185">Reference proteome</keyword>
<dbReference type="InterPro" id="IPR047110">
    <property type="entry name" value="GABD/Sad-like"/>
</dbReference>
<name>A0A1I6SYF9_9RHOB</name>
<reference evidence="6" key="1">
    <citation type="submission" date="2016-10" db="EMBL/GenBank/DDBJ databases">
        <authorList>
            <person name="Varghese N."/>
            <person name="Submissions S."/>
        </authorList>
    </citation>
    <scope>NUCLEOTIDE SEQUENCE [LARGE SCALE GENOMIC DNA]</scope>
    <source>
        <strain evidence="6">DSM 26894</strain>
    </source>
</reference>
<dbReference type="SUPFAM" id="SSF53720">
    <property type="entry name" value="ALDH-like"/>
    <property type="match status" value="1"/>
</dbReference>
<dbReference type="AlphaFoldDB" id="A0A1I6SYF9"/>
<gene>
    <name evidence="5" type="ORF">SAMN04488050_105140</name>
</gene>
<proteinExistence type="inferred from homology"/>
<evidence type="ECO:0000259" key="4">
    <source>
        <dbReference type="Pfam" id="PF00171"/>
    </source>
</evidence>
<dbReference type="Gene3D" id="3.40.605.10">
    <property type="entry name" value="Aldehyde Dehydrogenase, Chain A, domain 1"/>
    <property type="match status" value="1"/>
</dbReference>
<evidence type="ECO:0000313" key="6">
    <source>
        <dbReference type="Proteomes" id="UP000199392"/>
    </source>
</evidence>
<evidence type="ECO:0000256" key="2">
    <source>
        <dbReference type="ARBA" id="ARBA00022857"/>
    </source>
</evidence>
<dbReference type="InterPro" id="IPR016163">
    <property type="entry name" value="Ald_DH_C"/>
</dbReference>
<comment type="similarity">
    <text evidence="1">Belongs to the aldehyde dehydrogenase family.</text>
</comment>
<feature type="domain" description="Aldehyde dehydrogenase" evidence="4">
    <location>
        <begin position="16"/>
        <end position="468"/>
    </location>
</feature>
<evidence type="ECO:0000256" key="1">
    <source>
        <dbReference type="ARBA" id="ARBA00009986"/>
    </source>
</evidence>
<sequence length="472" mass="50981">MGKQRPNAKGRNITDHKITTINPATEAELAQYELMSDEQMFDALTACHRAFDDWRQRPAQERAGIIARIGEELTARKEELAQLMTDEVGKLIGDSRDEIDLCAGICAWTAKQGPDVLADETRALTDGRKDIIAYSPVGVIYGIQPWNFPAYQAVRHSIANLMAGNGVLLKHAANCTGSGLLLREIYAAAGLPENLFTVMTIDHDQSDKLIAHELVRGVTMTGNAAGGSVIAKKAGEHLKKTVLELGSNDAYLVLEDADLDLAVKTCVAGRIYNNGETCVNAKRFVVTDAVYDEFVARYVEAMSQVISGDPNKDGTGLGPMARDDLRDTLHKQVQDSVEKGARIACGGTLPEGRGYYYPATVLVDVAPGQPAYDDELFGPVASVIRAKDDEDAMRIANDSRFGLGGGIFSKDVGYATELARKHFDTGMVFINHFNLATPEMPFGGVKNSGYGREHGGFGVHEFVNAKAIAVAA</sequence>
<dbReference type="InterPro" id="IPR016161">
    <property type="entry name" value="Ald_DH/histidinol_DH"/>
</dbReference>
<keyword evidence="2" id="KW-0521">NADP</keyword>
<dbReference type="CDD" id="cd07100">
    <property type="entry name" value="ALDH_SSADH1_GabD1"/>
    <property type="match status" value="1"/>
</dbReference>
<evidence type="ECO:0000313" key="5">
    <source>
        <dbReference type="EMBL" id="SFS81910.1"/>
    </source>
</evidence>
<dbReference type="Pfam" id="PF00171">
    <property type="entry name" value="Aldedh"/>
    <property type="match status" value="1"/>
</dbReference>
<dbReference type="GO" id="GO:0004030">
    <property type="term" value="F:aldehyde dehydrogenase [NAD(P)+] activity"/>
    <property type="evidence" value="ECO:0007669"/>
    <property type="project" value="InterPro"/>
</dbReference>
<dbReference type="PANTHER" id="PTHR43217:SF1">
    <property type="entry name" value="SUCCINATE SEMIALDEHYDE DEHYDROGENASE [NAD(P)+] SAD"/>
    <property type="match status" value="1"/>
</dbReference>
<dbReference type="InterPro" id="IPR044148">
    <property type="entry name" value="ALDH_GabD1-like"/>
</dbReference>
<accession>A0A1I6SYF9</accession>
<dbReference type="InterPro" id="IPR015590">
    <property type="entry name" value="Aldehyde_DH_dom"/>
</dbReference>
<evidence type="ECO:0000256" key="3">
    <source>
        <dbReference type="ARBA" id="ARBA00023002"/>
    </source>
</evidence>
<keyword evidence="3" id="KW-0560">Oxidoreductase</keyword>
<dbReference type="Gene3D" id="3.40.309.10">
    <property type="entry name" value="Aldehyde Dehydrogenase, Chain A, domain 2"/>
    <property type="match status" value="1"/>
</dbReference>
<dbReference type="RefSeq" id="WP_425425933.1">
    <property type="nucleotide sequence ID" value="NZ_FNCL01000005.1"/>
</dbReference>